<dbReference type="Proteomes" id="UP001056035">
    <property type="component" value="Chromosome"/>
</dbReference>
<dbReference type="Gene3D" id="1.20.1050.10">
    <property type="match status" value="1"/>
</dbReference>
<dbReference type="RefSeq" id="WP_254572499.1">
    <property type="nucleotide sequence ID" value="NZ_CP098502.1"/>
</dbReference>
<dbReference type="InterPro" id="IPR036249">
    <property type="entry name" value="Thioredoxin-like_sf"/>
</dbReference>
<dbReference type="Gene3D" id="3.40.30.10">
    <property type="entry name" value="Glutaredoxin"/>
    <property type="match status" value="1"/>
</dbReference>
<dbReference type="CDD" id="cd00570">
    <property type="entry name" value="GST_N_family"/>
    <property type="match status" value="1"/>
</dbReference>
<proteinExistence type="predicted"/>
<feature type="domain" description="GST N-terminal" evidence="1">
    <location>
        <begin position="1"/>
        <end position="80"/>
    </location>
</feature>
<protein>
    <submittedName>
        <fullName evidence="2">Glutathione S-transferase N-terminal domain-containing protein</fullName>
    </submittedName>
</protein>
<dbReference type="PROSITE" id="PS50404">
    <property type="entry name" value="GST_NTER"/>
    <property type="match status" value="1"/>
</dbReference>
<evidence type="ECO:0000313" key="2">
    <source>
        <dbReference type="EMBL" id="UTI65821.1"/>
    </source>
</evidence>
<evidence type="ECO:0000259" key="1">
    <source>
        <dbReference type="PROSITE" id="PS50404"/>
    </source>
</evidence>
<dbReference type="SUPFAM" id="SSF52833">
    <property type="entry name" value="Thioredoxin-like"/>
    <property type="match status" value="1"/>
</dbReference>
<accession>A0ABY5DXH2</accession>
<evidence type="ECO:0000313" key="3">
    <source>
        <dbReference type="Proteomes" id="UP001056035"/>
    </source>
</evidence>
<name>A0ABY5DXH2_9ACTN</name>
<reference evidence="2 3" key="1">
    <citation type="submission" date="2022-06" db="EMBL/GenBank/DDBJ databases">
        <title>Paraconexibacter antarcticus.</title>
        <authorList>
            <person name="Kim C.S."/>
        </authorList>
    </citation>
    <scope>NUCLEOTIDE SEQUENCE [LARGE SCALE GENOMIC DNA]</scope>
    <source>
        <strain evidence="2 3">02-257</strain>
    </source>
</reference>
<dbReference type="InterPro" id="IPR004045">
    <property type="entry name" value="Glutathione_S-Trfase_N"/>
</dbReference>
<dbReference type="EMBL" id="CP098502">
    <property type="protein sequence ID" value="UTI65821.1"/>
    <property type="molecule type" value="Genomic_DNA"/>
</dbReference>
<dbReference type="SUPFAM" id="SSF47616">
    <property type="entry name" value="GST C-terminal domain-like"/>
    <property type="match status" value="1"/>
</dbReference>
<dbReference type="InterPro" id="IPR036282">
    <property type="entry name" value="Glutathione-S-Trfase_C_sf"/>
</dbReference>
<keyword evidence="3" id="KW-1185">Reference proteome</keyword>
<sequence>MAAKLFVVNGSHPCNTVIRALQIKGIPFTTIEIPPPAHLAVTRAMFPGRTVPAIRFDDGLKLQGSRAIVAEIERRVPEPALLPADPAAAAKVLEAERWGDETLQPLGRRLLWPTLKENPSAAPSYGEGGKVPLPGFMLRAFMPAISRAEIAINKATPEAVAADYAALPGYLDKIDAWIADGTLGGAQPNRADLQIAPTLALLMTMQDLRARIQDRPCGQLADRLFRVGGHIPSGAIAPALLPA</sequence>
<organism evidence="2 3">
    <name type="scientific">Paraconexibacter antarcticus</name>
    <dbReference type="NCBI Taxonomy" id="2949664"/>
    <lineage>
        <taxon>Bacteria</taxon>
        <taxon>Bacillati</taxon>
        <taxon>Actinomycetota</taxon>
        <taxon>Thermoleophilia</taxon>
        <taxon>Solirubrobacterales</taxon>
        <taxon>Paraconexibacteraceae</taxon>
        <taxon>Paraconexibacter</taxon>
    </lineage>
</organism>
<gene>
    <name evidence="2" type="ORF">NBH00_06285</name>
</gene>
<dbReference type="Pfam" id="PF13417">
    <property type="entry name" value="GST_N_3"/>
    <property type="match status" value="1"/>
</dbReference>